<dbReference type="AlphaFoldDB" id="A0A0D2E049"/>
<dbReference type="GO" id="GO:0043162">
    <property type="term" value="P:ubiquitin-dependent protein catabolic process via the multivesicular body sorting pathway"/>
    <property type="evidence" value="ECO:0007669"/>
    <property type="project" value="UniProtKB-ARBA"/>
</dbReference>
<feature type="compositionally biased region" description="Low complexity" evidence="9">
    <location>
        <begin position="172"/>
        <end position="184"/>
    </location>
</feature>
<evidence type="ECO:0000256" key="2">
    <source>
        <dbReference type="ARBA" id="ARBA00009594"/>
    </source>
</evidence>
<feature type="compositionally biased region" description="Low complexity" evidence="9">
    <location>
        <begin position="267"/>
        <end position="286"/>
    </location>
</feature>
<dbReference type="GeneID" id="27358820"/>
<keyword evidence="3 7" id="KW-0813">Transport</keyword>
<evidence type="ECO:0000256" key="9">
    <source>
        <dbReference type="SAM" id="MobiDB-lite"/>
    </source>
</evidence>
<evidence type="ECO:0000256" key="5">
    <source>
        <dbReference type="ARBA" id="ARBA00022927"/>
    </source>
</evidence>
<feature type="compositionally biased region" description="Pro residues" evidence="9">
    <location>
        <begin position="371"/>
        <end position="386"/>
    </location>
</feature>
<feature type="compositionally biased region" description="Pro residues" evidence="9">
    <location>
        <begin position="197"/>
        <end position="206"/>
    </location>
</feature>
<feature type="compositionally biased region" description="Pro residues" evidence="9">
    <location>
        <begin position="341"/>
        <end position="352"/>
    </location>
</feature>
<comment type="similarity">
    <text evidence="2">Belongs to the ubiquitin-conjugating enzyme family. UEV subfamily.</text>
</comment>
<evidence type="ECO:0000259" key="10">
    <source>
        <dbReference type="PROSITE" id="PS51312"/>
    </source>
</evidence>
<dbReference type="STRING" id="215243.A0A0D2E049"/>
<gene>
    <name evidence="12" type="ORF">PV06_06746</name>
</gene>
<keyword evidence="13" id="KW-1185">Reference proteome</keyword>
<feature type="domain" description="SB" evidence="10">
    <location>
        <begin position="520"/>
        <end position="588"/>
    </location>
</feature>
<keyword evidence="6 8" id="KW-0175">Coiled coil</keyword>
<evidence type="ECO:0000256" key="4">
    <source>
        <dbReference type="ARBA" id="ARBA00022753"/>
    </source>
</evidence>
<dbReference type="Pfam" id="PF09454">
    <property type="entry name" value="Vps23_core"/>
    <property type="match status" value="1"/>
</dbReference>
<dbReference type="HOGENOM" id="CLU_017548_2_1_1"/>
<dbReference type="PANTHER" id="PTHR23306">
    <property type="entry name" value="TUMOR SUSCEPTIBILITY GENE 101 PROTEIN-RELATED"/>
    <property type="match status" value="1"/>
</dbReference>
<dbReference type="InterPro" id="IPR037202">
    <property type="entry name" value="ESCRT_assembly_dom"/>
</dbReference>
<dbReference type="RefSeq" id="XP_016261380.1">
    <property type="nucleotide sequence ID" value="XM_016407900.1"/>
</dbReference>
<keyword evidence="5 7" id="KW-0653">Protein transport</keyword>
<feature type="region of interest" description="Disordered" evidence="9">
    <location>
        <begin position="150"/>
        <end position="419"/>
    </location>
</feature>
<evidence type="ECO:0000256" key="8">
    <source>
        <dbReference type="SAM" id="Coils"/>
    </source>
</evidence>
<dbReference type="SUPFAM" id="SSF140111">
    <property type="entry name" value="Endosomal sorting complex assembly domain"/>
    <property type="match status" value="1"/>
</dbReference>
<accession>A0A0D2E049</accession>
<dbReference type="Gene3D" id="6.10.140.820">
    <property type="match status" value="1"/>
</dbReference>
<feature type="compositionally biased region" description="Low complexity" evidence="9">
    <location>
        <begin position="330"/>
        <end position="339"/>
    </location>
</feature>
<dbReference type="InterPro" id="IPR017916">
    <property type="entry name" value="SB_dom"/>
</dbReference>
<dbReference type="SUPFAM" id="SSF54495">
    <property type="entry name" value="UBC-like"/>
    <property type="match status" value="1"/>
</dbReference>
<dbReference type="GO" id="GO:0043130">
    <property type="term" value="F:ubiquitin binding"/>
    <property type="evidence" value="ECO:0007669"/>
    <property type="project" value="TreeGrafter"/>
</dbReference>
<feature type="compositionally biased region" description="Polar residues" evidence="9">
    <location>
        <begin position="255"/>
        <end position="266"/>
    </location>
</feature>
<dbReference type="GO" id="GO:0072666">
    <property type="term" value="P:establishment of protein localization to vacuole"/>
    <property type="evidence" value="ECO:0007669"/>
    <property type="project" value="UniProtKB-ARBA"/>
</dbReference>
<evidence type="ECO:0000256" key="6">
    <source>
        <dbReference type="ARBA" id="ARBA00023054"/>
    </source>
</evidence>
<evidence type="ECO:0000256" key="1">
    <source>
        <dbReference type="ARBA" id="ARBA00004177"/>
    </source>
</evidence>
<dbReference type="Proteomes" id="UP000053342">
    <property type="component" value="Unassembled WGS sequence"/>
</dbReference>
<name>A0A0D2E049_9EURO</name>
<sequence length="592" mass="65518">MAGVPQKTLSWLYDVLKREYRDPNRTYSDLAYVLSRNHGFAPRTDVYTFENGVSALLVHFKGTIPVNFRGNVYRFPISLWVPHTYPHEPPMCYVTPTDDMVIRPGQYVGGDGKVYHPYLAHWREAWERSNLVDFLSILADVFAKEPPVVAKGQLQQQRPAQPTPPPVPPLPRELAQHPSTVSVSSPPPPAQQQHQGGPPPPPPKPVTHPGSPSPSGGPGQRLSRYDALPPLPPHQQKPPGQRPQYPYGNGDMPRSPTSTNYMPQRTSSLRQSILPQQQQQQQSQYRPQPPRPAEGQEYAQQQGPMGPYPGQPYDPRSQPNQHFPQQDHSQYPGGQQYPPGQGGPPPRQPQPHPQYQVQPHLPHHHQQQPLQPQPPPSHPKPAPPPDLLDSPFEISLPSATNTASHHPDSSIPAPPIPVNPEKEALLTHLSHTLTQSLHSQITQSTSALPALQSQNAALQSTLSALSAELNNLQTLHSTLSSNLSLLSTSLSKSDGVISSARQRASQNDIPAVDDMLVPPTVVARQLYDAACEERGIEDAILALQEGFVRGRVGPDVWSRKTRELAREGFRRRWMERKVARGMGLDLSHYGSS</sequence>
<organism evidence="12 13">
    <name type="scientific">Exophiala oligosperma</name>
    <dbReference type="NCBI Taxonomy" id="215243"/>
    <lineage>
        <taxon>Eukaryota</taxon>
        <taxon>Fungi</taxon>
        <taxon>Dikarya</taxon>
        <taxon>Ascomycota</taxon>
        <taxon>Pezizomycotina</taxon>
        <taxon>Eurotiomycetes</taxon>
        <taxon>Chaetothyriomycetidae</taxon>
        <taxon>Chaetothyriales</taxon>
        <taxon>Herpotrichiellaceae</taxon>
        <taxon>Exophiala</taxon>
    </lineage>
</organism>
<protein>
    <recommendedName>
        <fullName evidence="14">UEV domain-containing protein</fullName>
    </recommendedName>
</protein>
<keyword evidence="4" id="KW-0967">Endosome</keyword>
<dbReference type="InterPro" id="IPR016135">
    <property type="entry name" value="UBQ-conjugating_enzyme/RWD"/>
</dbReference>
<comment type="subcellular location">
    <subcellularLocation>
        <location evidence="1">Endosome</location>
    </subcellularLocation>
</comment>
<feature type="domain" description="UEV" evidence="11">
    <location>
        <begin position="7"/>
        <end position="152"/>
    </location>
</feature>
<dbReference type="PROSITE" id="PS51322">
    <property type="entry name" value="UEV"/>
    <property type="match status" value="1"/>
</dbReference>
<evidence type="ECO:0000256" key="3">
    <source>
        <dbReference type="ARBA" id="ARBA00022448"/>
    </source>
</evidence>
<dbReference type="Pfam" id="PF05743">
    <property type="entry name" value="UEV"/>
    <property type="match status" value="1"/>
</dbReference>
<dbReference type="InterPro" id="IPR052070">
    <property type="entry name" value="ESCRT-I_UEV_domain"/>
</dbReference>
<reference evidence="12 13" key="1">
    <citation type="submission" date="2015-01" db="EMBL/GenBank/DDBJ databases">
        <title>The Genome Sequence of Exophiala oligosperma CBS72588.</title>
        <authorList>
            <consortium name="The Broad Institute Genomics Platform"/>
            <person name="Cuomo C."/>
            <person name="de Hoog S."/>
            <person name="Gorbushina A."/>
            <person name="Stielow B."/>
            <person name="Teixiera M."/>
            <person name="Abouelleil A."/>
            <person name="Chapman S.B."/>
            <person name="Priest M."/>
            <person name="Young S.K."/>
            <person name="Wortman J."/>
            <person name="Nusbaum C."/>
            <person name="Birren B."/>
        </authorList>
    </citation>
    <scope>NUCLEOTIDE SEQUENCE [LARGE SCALE GENOMIC DNA]</scope>
    <source>
        <strain evidence="12 13">CBS 72588</strain>
    </source>
</reference>
<evidence type="ECO:0008006" key="14">
    <source>
        <dbReference type="Google" id="ProtNLM"/>
    </source>
</evidence>
<dbReference type="CDD" id="cd11685">
    <property type="entry name" value="UEV_TSG101-like"/>
    <property type="match status" value="1"/>
</dbReference>
<feature type="compositionally biased region" description="Pro residues" evidence="9">
    <location>
        <begin position="161"/>
        <end position="171"/>
    </location>
</feature>
<dbReference type="PROSITE" id="PS51312">
    <property type="entry name" value="SB"/>
    <property type="match status" value="1"/>
</dbReference>
<dbReference type="VEuPathDB" id="FungiDB:PV06_06746"/>
<dbReference type="GO" id="GO:0006886">
    <property type="term" value="P:intracellular protein transport"/>
    <property type="evidence" value="ECO:0007669"/>
    <property type="project" value="UniProtKB-ARBA"/>
</dbReference>
<evidence type="ECO:0000313" key="13">
    <source>
        <dbReference type="Proteomes" id="UP000053342"/>
    </source>
</evidence>
<evidence type="ECO:0000313" key="12">
    <source>
        <dbReference type="EMBL" id="KIW41164.1"/>
    </source>
</evidence>
<proteinExistence type="inferred from homology"/>
<dbReference type="GO" id="GO:0000813">
    <property type="term" value="C:ESCRT I complex"/>
    <property type="evidence" value="ECO:0007669"/>
    <property type="project" value="TreeGrafter"/>
</dbReference>
<dbReference type="PANTHER" id="PTHR23306:SF3">
    <property type="entry name" value="TUMOR SUPPRESSOR PROTEIN 101"/>
    <property type="match status" value="1"/>
</dbReference>
<dbReference type="InterPro" id="IPR008883">
    <property type="entry name" value="UEV_N"/>
</dbReference>
<evidence type="ECO:0000256" key="7">
    <source>
        <dbReference type="PROSITE-ProRule" id="PRU00644"/>
    </source>
</evidence>
<dbReference type="OrthoDB" id="306304at2759"/>
<dbReference type="EMBL" id="KN847337">
    <property type="protein sequence ID" value="KIW41164.1"/>
    <property type="molecule type" value="Genomic_DNA"/>
</dbReference>
<dbReference type="Gene3D" id="3.10.110.10">
    <property type="entry name" value="Ubiquitin Conjugating Enzyme"/>
    <property type="match status" value="1"/>
</dbReference>
<feature type="coiled-coil region" evidence="8">
    <location>
        <begin position="448"/>
        <end position="475"/>
    </location>
</feature>
<evidence type="ECO:0000259" key="11">
    <source>
        <dbReference type="PROSITE" id="PS51322"/>
    </source>
</evidence>
<feature type="compositionally biased region" description="Polar residues" evidence="9">
    <location>
        <begin position="317"/>
        <end position="329"/>
    </location>
</feature>